<keyword evidence="1" id="KW-0614">Plasmid</keyword>
<protein>
    <submittedName>
        <fullName evidence="1">Predicted phage structural protein</fullName>
    </submittedName>
</protein>
<organism evidence="1 2">
    <name type="scientific">Clostridium kluyveri (strain ATCC 8527 / DSM 555 / NBRC 12016 / NCIMB 10680 / K1)</name>
    <dbReference type="NCBI Taxonomy" id="431943"/>
    <lineage>
        <taxon>Bacteria</taxon>
        <taxon>Bacillati</taxon>
        <taxon>Bacillota</taxon>
        <taxon>Clostridia</taxon>
        <taxon>Eubacteriales</taxon>
        <taxon>Clostridiaceae</taxon>
        <taxon>Clostridium</taxon>
    </lineage>
</organism>
<sequence>MEKSFCFNSINGDRKYKAEDFREYFATFIGNGVFPNPSTNLQVIGENGDMTVTLKVGNGWINGALYINDNDLILPIDVADGVLNRIDRIVLRMDTVGRAINAKVKKGAFASSPVAPVLQRDADGYEIGIADIYIAAGATQITQANITDLRLNTSLCGIVHGTVEQVDTTTLFNQYLSWLTQKKAQYDADMLSWTAQKQTDFNTWYNNITSASQTEIDNMEADFQQDWDSWFSAVQNVLDGDTAGNLLNMINNLAGEGRTTETVKGNADDIASLEEEYNAHDMRAATGNILGHVKVDNDSVKIDSNGVISVRKPLDYGRYQAEFGLEDAELSYCKLNNGTAFLSGFIVTTPLPTATVNNYPTNSGYQYGERLDSTYTANIDEINYVDISLAKHGSPTKNVTLTVYDDTSKAILGSASVVPSNITVSTASTSTMIRFTFETPIIVTRGHVLQLRLYADTISDGTVDYYVFGHTTNDAIASAYVLQTDSTGNWSGTLTSITGADLYFAINYTNYHILSGTATKTVTPSDIKKWGNIKWTQNTPANTSVVCDVINKSFLYNHTAGTSGTAGMVYGTTQWFAQKFIPNKNSSKQAIAVKLKRVGTILSDLQVHVYNDNSGKPGTSLGNTTIPYSQIPTTESYVNIETNVNLVNGQTYYILFKTTSGDSGNTYYLSTENVSSGGGYSSDGGTSWSFSYTLTCSIEDEVIVKSNIQSLQDLSDIDVIQYPSLTLRWTLSRNSVEDSSPTVSDVSVTWEGKGYNGDGAWEKIADITLTSNTAQIDFMNLGLENYKCLRLIGIAKSTTQGQNLSMIFNDDTTSSYPFVLFKTPNTQSQSTNTSILLPSVMVAPSDTQTFLFETTISNLPNLIKSSSTKSGSTYFNEIRLQIANWNKTSQITKITLKPATDGLIATGSTFKIMGVK</sequence>
<dbReference type="RefSeq" id="WP_011930400.1">
    <property type="nucleotide sequence ID" value="NC_009466.1"/>
</dbReference>
<dbReference type="AlphaFoldDB" id="A5F9K7"/>
<name>A5F9K7_CLOK5</name>
<evidence type="ECO:0000313" key="2">
    <source>
        <dbReference type="Proteomes" id="UP000002411"/>
    </source>
</evidence>
<keyword evidence="2" id="KW-1185">Reference proteome</keyword>
<dbReference type="NCBIfam" id="NF041539">
    <property type="entry name" value="choice_anch_R"/>
    <property type="match status" value="1"/>
</dbReference>
<dbReference type="EMBL" id="CP000674">
    <property type="protein sequence ID" value="ABQ23653.1"/>
    <property type="molecule type" value="Genomic_DNA"/>
</dbReference>
<evidence type="ECO:0000313" key="1">
    <source>
        <dbReference type="EMBL" id="ABQ23653.1"/>
    </source>
</evidence>
<geneLocation type="plasmid" evidence="1 2">
    <name>pCKL555A</name>
</geneLocation>
<reference evidence="1 2" key="1">
    <citation type="journal article" date="2008" name="Proc. Natl. Acad. Sci. U.S.A.">
        <title>The genome of Clostridium kluyveri, a strict anaerobe with unique metabolic features.</title>
        <authorList>
            <person name="Seedorf H."/>
            <person name="Fricke W.F."/>
            <person name="Veith B."/>
            <person name="Brueggemann H."/>
            <person name="Liesegang H."/>
            <person name="Strittmatter A."/>
            <person name="Miethke M."/>
            <person name="Buckel W."/>
            <person name="Hinderberger J."/>
            <person name="Li F."/>
            <person name="Hagemeier C."/>
            <person name="Thauer R.K."/>
            <person name="Gottschalk G."/>
        </authorList>
    </citation>
    <scope>NUCLEOTIDE SEQUENCE [LARGE SCALE GENOMIC DNA]</scope>
    <source>
        <strain evidence="2">ATCC 8527 / DSM 555 / NCIMB 10680</strain>
        <plasmid evidence="1 2">pCKL555A</plasmid>
    </source>
</reference>
<dbReference type="HOGENOM" id="CLU_317778_0_0_9"/>
<gene>
    <name evidence="1" type="ordered locus">CKL_4054</name>
</gene>
<dbReference type="Proteomes" id="UP000002411">
    <property type="component" value="Plasmid pCKL555A"/>
</dbReference>
<accession>A5F9K7</accession>
<proteinExistence type="predicted"/>
<dbReference type="KEGG" id="ckl:CKL_4054"/>
<dbReference type="eggNOG" id="ENOG502ZQEV">
    <property type="taxonomic scope" value="Bacteria"/>
</dbReference>